<sequence length="279" mass="29371">MRFTWIATGVFCFLSSVAAQPPRDSPADACCCCDISSNVISCDRSILKKDCVCAAVACAANAPTVYTDSQAPPTAAVKKPETRPAQQTRAPSVERTGVPDTADACCCCDIRRSVISCSRSIGKDECFCAAVMCPQGVPVVWADDDKSVSNEDAVRPPPSLPVENLPPPLDGPVAKQPTPVATTEAPHAIPSTKGKPPGLNDRPKRFVTVAKPAQPMPMPLGCLAPSSASARRFNCCCCNPGKNQVVCQLREQQDCVCAAVACPMDAETVHVQPPVCTNI</sequence>
<feature type="signal peptide" evidence="2">
    <location>
        <begin position="1"/>
        <end position="19"/>
    </location>
</feature>
<keyword evidence="2" id="KW-0732">Signal</keyword>
<accession>A0A0A1V283</accession>
<dbReference type="Proteomes" id="UP000030151">
    <property type="component" value="Unassembled WGS sequence"/>
</dbReference>
<evidence type="ECO:0000313" key="4">
    <source>
        <dbReference type="Proteomes" id="UP000030151"/>
    </source>
</evidence>
<gene>
    <name evidence="3" type="ORF">X797_001605</name>
</gene>
<feature type="region of interest" description="Disordered" evidence="1">
    <location>
        <begin position="68"/>
        <end position="98"/>
    </location>
</feature>
<dbReference type="EMBL" id="JELW01000002">
    <property type="protein sequence ID" value="EXV03935.1"/>
    <property type="molecule type" value="Genomic_DNA"/>
</dbReference>
<feature type="region of interest" description="Disordered" evidence="1">
    <location>
        <begin position="148"/>
        <end position="202"/>
    </location>
</feature>
<name>A0A0A1V283_9HYPO</name>
<dbReference type="HOGENOM" id="CLU_997774_0_0_1"/>
<dbReference type="OrthoDB" id="4950117at2759"/>
<proteinExistence type="predicted"/>
<organism evidence="3 4">
    <name type="scientific">Metarhizium robertsii</name>
    <dbReference type="NCBI Taxonomy" id="568076"/>
    <lineage>
        <taxon>Eukaryota</taxon>
        <taxon>Fungi</taxon>
        <taxon>Dikarya</taxon>
        <taxon>Ascomycota</taxon>
        <taxon>Pezizomycotina</taxon>
        <taxon>Sordariomycetes</taxon>
        <taxon>Hypocreomycetidae</taxon>
        <taxon>Hypocreales</taxon>
        <taxon>Clavicipitaceae</taxon>
        <taxon>Metarhizium</taxon>
    </lineage>
</organism>
<dbReference type="AlphaFoldDB" id="A0A0A1V283"/>
<dbReference type="eggNOG" id="ENOG502RA2U">
    <property type="taxonomic scope" value="Eukaryota"/>
</dbReference>
<feature type="compositionally biased region" description="Pro residues" evidence="1">
    <location>
        <begin position="155"/>
        <end position="170"/>
    </location>
</feature>
<evidence type="ECO:0000313" key="3">
    <source>
        <dbReference type="EMBL" id="EXV03935.1"/>
    </source>
</evidence>
<evidence type="ECO:0000256" key="1">
    <source>
        <dbReference type="SAM" id="MobiDB-lite"/>
    </source>
</evidence>
<evidence type="ECO:0000256" key="2">
    <source>
        <dbReference type="SAM" id="SignalP"/>
    </source>
</evidence>
<comment type="caution">
    <text evidence="3">The sequence shown here is derived from an EMBL/GenBank/DDBJ whole genome shotgun (WGS) entry which is preliminary data.</text>
</comment>
<reference evidence="3 4" key="1">
    <citation type="submission" date="2014-02" db="EMBL/GenBank/DDBJ databases">
        <title>The genome sequence of the entomopathogenic fungus Metarhizium robertsii ARSEF 2575.</title>
        <authorList>
            <person name="Giuliano Garisto Donzelli B."/>
            <person name="Roe B.A."/>
            <person name="Macmil S.L."/>
            <person name="Krasnoff S.B."/>
            <person name="Gibson D.M."/>
        </authorList>
    </citation>
    <scope>NUCLEOTIDE SEQUENCE [LARGE SCALE GENOMIC DNA]</scope>
    <source>
        <strain evidence="3 4">ARSEF 2575</strain>
    </source>
</reference>
<protein>
    <submittedName>
        <fullName evidence="3">Uncharacterized protein</fullName>
    </submittedName>
</protein>
<feature type="chain" id="PRO_5001981089" evidence="2">
    <location>
        <begin position="20"/>
        <end position="279"/>
    </location>
</feature>